<dbReference type="InterPro" id="IPR045617">
    <property type="entry name" value="DUF6445"/>
</dbReference>
<dbReference type="AlphaFoldDB" id="A0A3G8LUV1"/>
<organism evidence="1 2">
    <name type="scientific">Shewanella livingstonensis</name>
    <dbReference type="NCBI Taxonomy" id="150120"/>
    <lineage>
        <taxon>Bacteria</taxon>
        <taxon>Pseudomonadati</taxon>
        <taxon>Pseudomonadota</taxon>
        <taxon>Gammaproteobacteria</taxon>
        <taxon>Alteromonadales</taxon>
        <taxon>Shewanellaceae</taxon>
        <taxon>Shewanella</taxon>
    </lineage>
</organism>
<dbReference type="Pfam" id="PF20043">
    <property type="entry name" value="DUF6445"/>
    <property type="match status" value="1"/>
</dbReference>
<reference evidence="2" key="1">
    <citation type="submission" date="2018-11" db="EMBL/GenBank/DDBJ databases">
        <title>Shewanella sp. M2.</title>
        <authorList>
            <person name="Hwang Y.J."/>
            <person name="Hwang C.Y."/>
        </authorList>
    </citation>
    <scope>NUCLEOTIDE SEQUENCE [LARGE SCALE GENOMIC DNA]</scope>
    <source>
        <strain evidence="2">LMG 19866</strain>
    </source>
</reference>
<protein>
    <submittedName>
        <fullName evidence="1">Uncharacterized protein</fullName>
    </submittedName>
</protein>
<gene>
    <name evidence="1" type="ORF">EGC82_11110</name>
</gene>
<dbReference type="RefSeq" id="WP_124730824.1">
    <property type="nucleotide sequence ID" value="NZ_CBCSKC010000039.1"/>
</dbReference>
<dbReference type="KEGG" id="slj:EGC82_11110"/>
<dbReference type="Proteomes" id="UP000278035">
    <property type="component" value="Chromosome"/>
</dbReference>
<keyword evidence="2" id="KW-1185">Reference proteome</keyword>
<name>A0A3G8LUV1_9GAMM</name>
<dbReference type="EMBL" id="CP034015">
    <property type="protein sequence ID" value="AZG73267.1"/>
    <property type="molecule type" value="Genomic_DNA"/>
</dbReference>
<dbReference type="OrthoDB" id="4048724at2"/>
<proteinExistence type="predicted"/>
<evidence type="ECO:0000313" key="1">
    <source>
        <dbReference type="EMBL" id="AZG73267.1"/>
    </source>
</evidence>
<evidence type="ECO:0000313" key="2">
    <source>
        <dbReference type="Proteomes" id="UP000278035"/>
    </source>
</evidence>
<sequence>MSILLITTAERQIALFKINRHIAPHIEMLGEGQLPLIVIDDYIEDVSALTQYIAQQAKFSADGHTQYPGIRSPMTKDIVLAYLKPLMQPIYKIYGFSTAQTPAPCDNYFSLITTAANELTDIQTIPHFDTYQSNLIAVIHYLNDKPHGGIGFFRHKRTGYEFINELRKPEYDQVVNDMNLSAASPINSSSINDSNNGSSTKSYCSVNHSEFECYKTLGYKANRLIVFPGMLLHSSLVDVETDIDSSPQTGRLTANIFIKFV</sequence>
<accession>A0A3G8LUV1</accession>